<dbReference type="InterPro" id="IPR036291">
    <property type="entry name" value="NAD(P)-bd_dom_sf"/>
</dbReference>
<dbReference type="RefSeq" id="WP_203839013.1">
    <property type="nucleotide sequence ID" value="NZ_BAAATV010000002.1"/>
</dbReference>
<dbReference type="Pfam" id="PF08240">
    <property type="entry name" value="ADH_N"/>
    <property type="match status" value="1"/>
</dbReference>
<dbReference type="EMBL" id="BOMN01000063">
    <property type="protein sequence ID" value="GIE21902.1"/>
    <property type="molecule type" value="Genomic_DNA"/>
</dbReference>
<evidence type="ECO:0000256" key="1">
    <source>
        <dbReference type="ARBA" id="ARBA00022857"/>
    </source>
</evidence>
<keyword evidence="1" id="KW-0521">NADP</keyword>
<dbReference type="SUPFAM" id="SSF50129">
    <property type="entry name" value="GroES-like"/>
    <property type="match status" value="1"/>
</dbReference>
<keyword evidence="5" id="KW-1185">Reference proteome</keyword>
<dbReference type="InterPro" id="IPR011032">
    <property type="entry name" value="GroES-like_sf"/>
</dbReference>
<dbReference type="InterPro" id="IPR013154">
    <property type="entry name" value="ADH-like_N"/>
</dbReference>
<evidence type="ECO:0000259" key="3">
    <source>
        <dbReference type="SMART" id="SM00829"/>
    </source>
</evidence>
<reference evidence="4 5" key="1">
    <citation type="submission" date="2021-01" db="EMBL/GenBank/DDBJ databases">
        <title>Whole genome shotgun sequence of Actinoplanes humidus NBRC 14915.</title>
        <authorList>
            <person name="Komaki H."/>
            <person name="Tamura T."/>
        </authorList>
    </citation>
    <scope>NUCLEOTIDE SEQUENCE [LARGE SCALE GENOMIC DNA]</scope>
    <source>
        <strain evidence="4 5">NBRC 14915</strain>
    </source>
</reference>
<evidence type="ECO:0000256" key="2">
    <source>
        <dbReference type="ARBA" id="ARBA00023002"/>
    </source>
</evidence>
<comment type="caution">
    <text evidence="4">The sequence shown here is derived from an EMBL/GenBank/DDBJ whole genome shotgun (WGS) entry which is preliminary data.</text>
</comment>
<protein>
    <submittedName>
        <fullName evidence="4">Oxidoreductase</fullName>
    </submittedName>
</protein>
<dbReference type="Pfam" id="PF13602">
    <property type="entry name" value="ADH_zinc_N_2"/>
    <property type="match status" value="1"/>
</dbReference>
<feature type="domain" description="Enoyl reductase (ER)" evidence="3">
    <location>
        <begin position="10"/>
        <end position="297"/>
    </location>
</feature>
<dbReference type="Proteomes" id="UP000603200">
    <property type="component" value="Unassembled WGS sequence"/>
</dbReference>
<organism evidence="4 5">
    <name type="scientific">Winogradskya humida</name>
    <dbReference type="NCBI Taxonomy" id="113566"/>
    <lineage>
        <taxon>Bacteria</taxon>
        <taxon>Bacillati</taxon>
        <taxon>Actinomycetota</taxon>
        <taxon>Actinomycetes</taxon>
        <taxon>Micromonosporales</taxon>
        <taxon>Micromonosporaceae</taxon>
        <taxon>Winogradskya</taxon>
    </lineage>
</organism>
<sequence>MRAATFDRFGPPDVLRIIELPDPEPGAGQVRVRVHAAGVQPFDVKFRTGRMTRVETAFPQRIGQEYAGVIDQVGAGVTGLEVGAAVLGSSMLDACADYVVADAATVVPKPAELGFPVAAGLVAAAQTASGTLQELGVGSGDVLLMHAGAGSVGTVATQLARLAGATVIGTASPANHDYLRELGAIPVTYGDGLVDAVRALGERVTVAIDAVGGQAIKQSVELGVAPERVGTIVGNPSAQQYGARMVRAGRSPTRLAGVIALAARGEVVMPVQVYPFAQIVAAHTLVESGHGRGKVVLSLE</sequence>
<dbReference type="SUPFAM" id="SSF51735">
    <property type="entry name" value="NAD(P)-binding Rossmann-fold domains"/>
    <property type="match status" value="1"/>
</dbReference>
<dbReference type="Gene3D" id="3.40.50.720">
    <property type="entry name" value="NAD(P)-binding Rossmann-like Domain"/>
    <property type="match status" value="1"/>
</dbReference>
<dbReference type="SMART" id="SM00829">
    <property type="entry name" value="PKS_ER"/>
    <property type="match status" value="1"/>
</dbReference>
<name>A0ABQ3ZTI4_9ACTN</name>
<dbReference type="CDD" id="cd05289">
    <property type="entry name" value="MDR_like_2"/>
    <property type="match status" value="1"/>
</dbReference>
<dbReference type="PANTHER" id="PTHR48106:SF13">
    <property type="entry name" value="QUINONE OXIDOREDUCTASE-RELATED"/>
    <property type="match status" value="1"/>
</dbReference>
<evidence type="ECO:0000313" key="4">
    <source>
        <dbReference type="EMBL" id="GIE21902.1"/>
    </source>
</evidence>
<accession>A0ABQ3ZTI4</accession>
<proteinExistence type="predicted"/>
<dbReference type="InterPro" id="IPR020843">
    <property type="entry name" value="ER"/>
</dbReference>
<evidence type="ECO:0000313" key="5">
    <source>
        <dbReference type="Proteomes" id="UP000603200"/>
    </source>
</evidence>
<gene>
    <name evidence="4" type="ORF">Ahu01nite_050040</name>
</gene>
<dbReference type="Gene3D" id="3.90.180.10">
    <property type="entry name" value="Medium-chain alcohol dehydrogenases, catalytic domain"/>
    <property type="match status" value="1"/>
</dbReference>
<keyword evidence="2" id="KW-0560">Oxidoreductase</keyword>
<dbReference type="PANTHER" id="PTHR48106">
    <property type="entry name" value="QUINONE OXIDOREDUCTASE PIG3-RELATED"/>
    <property type="match status" value="1"/>
</dbReference>